<dbReference type="EMBL" id="WOCE01000022">
    <property type="protein sequence ID" value="KAE9588540.1"/>
    <property type="molecule type" value="Genomic_DNA"/>
</dbReference>
<dbReference type="InterPro" id="IPR040309">
    <property type="entry name" value="Naf1"/>
</dbReference>
<keyword evidence="8" id="KW-0539">Nucleus</keyword>
<keyword evidence="6" id="KW-0597">Phosphoprotein</keyword>
<feature type="signal peptide" evidence="10">
    <location>
        <begin position="1"/>
        <end position="21"/>
    </location>
</feature>
<organism evidence="11 12">
    <name type="scientific">Lupinus albus</name>
    <name type="common">White lupine</name>
    <name type="synonym">Lupinus termis</name>
    <dbReference type="NCBI Taxonomy" id="3870"/>
    <lineage>
        <taxon>Eukaryota</taxon>
        <taxon>Viridiplantae</taxon>
        <taxon>Streptophyta</taxon>
        <taxon>Embryophyta</taxon>
        <taxon>Tracheophyta</taxon>
        <taxon>Spermatophyta</taxon>
        <taxon>Magnoliopsida</taxon>
        <taxon>eudicotyledons</taxon>
        <taxon>Gunneridae</taxon>
        <taxon>Pentapetalae</taxon>
        <taxon>rosids</taxon>
        <taxon>fabids</taxon>
        <taxon>Fabales</taxon>
        <taxon>Fabaceae</taxon>
        <taxon>Papilionoideae</taxon>
        <taxon>50 kb inversion clade</taxon>
        <taxon>genistoids sensu lato</taxon>
        <taxon>core genistoids</taxon>
        <taxon>Genisteae</taxon>
        <taxon>Lupinus</taxon>
    </lineage>
</organism>
<dbReference type="FunFam" id="2.40.10.230:FF:000002">
    <property type="entry name" value="H/ACA ribonucleoprotein complex non-core subunit NAF1"/>
    <property type="match status" value="1"/>
</dbReference>
<feature type="chain" id="PRO_5025562979" description="H/ACA ribonucleoprotein complex non-core subunit NAF1" evidence="10">
    <location>
        <begin position="22"/>
        <end position="645"/>
    </location>
</feature>
<dbReference type="GO" id="GO:0000493">
    <property type="term" value="P:box H/ACA snoRNP assembly"/>
    <property type="evidence" value="ECO:0007669"/>
    <property type="project" value="InterPro"/>
</dbReference>
<keyword evidence="10" id="KW-0732">Signal</keyword>
<name>A0A6A4NGH2_LUPAL</name>
<evidence type="ECO:0000256" key="8">
    <source>
        <dbReference type="ARBA" id="ARBA00023242"/>
    </source>
</evidence>
<evidence type="ECO:0000256" key="9">
    <source>
        <dbReference type="SAM" id="MobiDB-lite"/>
    </source>
</evidence>
<dbReference type="InterPro" id="IPR038664">
    <property type="entry name" value="Gar1/Naf1_Cbf5-bd_sf"/>
</dbReference>
<dbReference type="InterPro" id="IPR007504">
    <property type="entry name" value="H/ACA_rnp_Gar1/Naf1"/>
</dbReference>
<dbReference type="GO" id="GO:0003723">
    <property type="term" value="F:RNA binding"/>
    <property type="evidence" value="ECO:0007669"/>
    <property type="project" value="UniProtKB-KW"/>
</dbReference>
<dbReference type="GO" id="GO:0005732">
    <property type="term" value="C:sno(s)RNA-containing ribonucleoprotein complex"/>
    <property type="evidence" value="ECO:0007669"/>
    <property type="project" value="InterPro"/>
</dbReference>
<dbReference type="AlphaFoldDB" id="A0A6A4NGH2"/>
<evidence type="ECO:0000256" key="1">
    <source>
        <dbReference type="ARBA" id="ARBA00004123"/>
    </source>
</evidence>
<gene>
    <name evidence="11" type="ORF">Lalb_Chr22g0356411</name>
</gene>
<dbReference type="OrthoDB" id="21550at2759"/>
<comment type="subcellular location">
    <subcellularLocation>
        <location evidence="1">Nucleus</location>
    </subcellularLocation>
</comment>
<evidence type="ECO:0000256" key="4">
    <source>
        <dbReference type="ARBA" id="ARBA00022517"/>
    </source>
</evidence>
<feature type="region of interest" description="Disordered" evidence="9">
    <location>
        <begin position="613"/>
        <end position="645"/>
    </location>
</feature>
<evidence type="ECO:0000256" key="10">
    <source>
        <dbReference type="SAM" id="SignalP"/>
    </source>
</evidence>
<evidence type="ECO:0000256" key="7">
    <source>
        <dbReference type="ARBA" id="ARBA00022884"/>
    </source>
</evidence>
<evidence type="ECO:0000256" key="2">
    <source>
        <dbReference type="ARBA" id="ARBA00009801"/>
    </source>
</evidence>
<dbReference type="SUPFAM" id="SSF50447">
    <property type="entry name" value="Translation proteins"/>
    <property type="match status" value="1"/>
</dbReference>
<protein>
    <recommendedName>
        <fullName evidence="3">H/ACA ribonucleoprotein complex non-core subunit NAF1</fullName>
    </recommendedName>
</protein>
<dbReference type="PANTHER" id="PTHR31633:SF1">
    <property type="entry name" value="H_ACA RIBONUCLEOPROTEIN COMPLEX NON-CORE SUBUNIT NAF1"/>
    <property type="match status" value="1"/>
</dbReference>
<sequence>MEILIIFPLFIFISTFPSIHSHFHLNLSLKNQMASSSFSDSQTHPLHAEEDEDYALVDSFLNYYYDPNEMEINESLQSQSQTTMEVKKPQPGPEHELVQVHAPVMEHETVLELELVPEQEQKYENVGNSSCDKVMVHINGESGNRADVSSEVIRENQSLSSKDDEMQKVEVEIEEGEIIESDGIEDGEEDSSDDVADCDNSAIIHSLVPLADDKTLEPHHRLVPVGVISSILGVKVIVKSTEKHNPLNEGSILWLTERRTPLGLIDEILGPMESPYYCVRYNSENEVPIGIYVKTSISYVLEFTKHLPNHEDLYKKRSYAFGVNDEELLNEVDFSDDEKEAEYKSGASNYQNPRKKENNKPEVSSCLGIGQGHGEHAPSSGTWQGRGHNAPSSSTGQGRGVAPLTPPTNAAPDLPPPPSRPLTTVHHNPHLLPVVHNYPRPLPTVHHYPQPLPALHHNPQPLPLPLPLPAVHHNPQLLPPVHHNPQPLPAVHHNPQPLPAMYHNPHPLPAVHHNPQPLLAMHHNPQPLSIVPPYPQPQNAMNPHGFPANSAPWFQQNYHTLHQFPMSGIPFEQQFNPGQPIYAQGFMGQNNLEIGVRLPLEQIPPPTIFQCNSQQGNQPPPNQFHPGSSNRGRTMFHSGRGWRGY</sequence>
<dbReference type="Gene3D" id="2.40.10.230">
    <property type="entry name" value="Probable tRNA pseudouridine synthase domain"/>
    <property type="match status" value="1"/>
</dbReference>
<evidence type="ECO:0000256" key="5">
    <source>
        <dbReference type="ARBA" id="ARBA00022552"/>
    </source>
</evidence>
<feature type="region of interest" description="Disordered" evidence="9">
    <location>
        <begin position="334"/>
        <end position="427"/>
    </location>
</feature>
<evidence type="ECO:0000256" key="3">
    <source>
        <dbReference type="ARBA" id="ARBA00021438"/>
    </source>
</evidence>
<keyword evidence="12" id="KW-1185">Reference proteome</keyword>
<proteinExistence type="inferred from homology"/>
<keyword evidence="5" id="KW-0698">rRNA processing</keyword>
<evidence type="ECO:0000313" key="12">
    <source>
        <dbReference type="Proteomes" id="UP000447434"/>
    </source>
</evidence>
<dbReference type="GO" id="GO:0006364">
    <property type="term" value="P:rRNA processing"/>
    <property type="evidence" value="ECO:0007669"/>
    <property type="project" value="UniProtKB-KW"/>
</dbReference>
<dbReference type="GO" id="GO:0005634">
    <property type="term" value="C:nucleus"/>
    <property type="evidence" value="ECO:0007669"/>
    <property type="project" value="UniProtKB-SubCell"/>
</dbReference>
<dbReference type="PANTHER" id="PTHR31633">
    <property type="entry name" value="H/ACA RIBONUCLEOPROTEIN COMPLEX NON-CORE SUBUNIT NAF1"/>
    <property type="match status" value="1"/>
</dbReference>
<dbReference type="Pfam" id="PF04410">
    <property type="entry name" value="Gar1"/>
    <property type="match status" value="1"/>
</dbReference>
<keyword evidence="7" id="KW-0694">RNA-binding</keyword>
<reference evidence="12" key="1">
    <citation type="journal article" date="2020" name="Nat. Commun.">
        <title>Genome sequence of the cluster root forming white lupin.</title>
        <authorList>
            <person name="Hufnagel B."/>
            <person name="Marques A."/>
            <person name="Soriano A."/>
            <person name="Marques L."/>
            <person name="Divol F."/>
            <person name="Doumas P."/>
            <person name="Sallet E."/>
            <person name="Mancinotti D."/>
            <person name="Carrere S."/>
            <person name="Marande W."/>
            <person name="Arribat S."/>
            <person name="Keller J."/>
            <person name="Huneau C."/>
            <person name="Blein T."/>
            <person name="Aime D."/>
            <person name="Laguerre M."/>
            <person name="Taylor J."/>
            <person name="Schubert V."/>
            <person name="Nelson M."/>
            <person name="Geu-Flores F."/>
            <person name="Crespi M."/>
            <person name="Gallardo-Guerrero K."/>
            <person name="Delaux P.-M."/>
            <person name="Salse J."/>
            <person name="Berges H."/>
            <person name="Guyot R."/>
            <person name="Gouzy J."/>
            <person name="Peret B."/>
        </authorList>
    </citation>
    <scope>NUCLEOTIDE SEQUENCE [LARGE SCALE GENOMIC DNA]</scope>
    <source>
        <strain evidence="12">cv. Amiga</strain>
    </source>
</reference>
<comment type="similarity">
    <text evidence="2">Belongs to the NAF1 family.</text>
</comment>
<dbReference type="InterPro" id="IPR009000">
    <property type="entry name" value="Transl_B-barrel_sf"/>
</dbReference>
<comment type="caution">
    <text evidence="11">The sequence shown here is derived from an EMBL/GenBank/DDBJ whole genome shotgun (WGS) entry which is preliminary data.</text>
</comment>
<evidence type="ECO:0000313" key="11">
    <source>
        <dbReference type="EMBL" id="KAE9588540.1"/>
    </source>
</evidence>
<evidence type="ECO:0000256" key="6">
    <source>
        <dbReference type="ARBA" id="ARBA00022553"/>
    </source>
</evidence>
<accession>A0A6A4NGH2</accession>
<dbReference type="GO" id="GO:0001522">
    <property type="term" value="P:pseudouridine synthesis"/>
    <property type="evidence" value="ECO:0007669"/>
    <property type="project" value="InterPro"/>
</dbReference>
<dbReference type="Proteomes" id="UP000447434">
    <property type="component" value="Chromosome 22"/>
</dbReference>
<keyword evidence="4" id="KW-0690">Ribosome biogenesis</keyword>